<feature type="domain" description="UFSP2 second" evidence="7">
    <location>
        <begin position="187"/>
        <end position="409"/>
    </location>
</feature>
<comment type="similarity">
    <text evidence="1">Belongs to the peptidase C78 family.</text>
</comment>
<dbReference type="AlphaFoldDB" id="A0A9Q1GYU4"/>
<protein>
    <submittedName>
        <fullName evidence="8">Ufm1-specific protease 2</fullName>
    </submittedName>
</protein>
<evidence type="ECO:0000256" key="5">
    <source>
        <dbReference type="ARBA" id="ARBA00022807"/>
    </source>
</evidence>
<feature type="domain" description="UFSP1/2/DUB catalytic" evidence="6">
    <location>
        <begin position="431"/>
        <end position="615"/>
    </location>
</feature>
<dbReference type="Proteomes" id="UP001152320">
    <property type="component" value="Chromosome 15"/>
</dbReference>
<dbReference type="Pfam" id="PF07910">
    <property type="entry name" value="Peptidase_C78"/>
    <property type="match status" value="1"/>
</dbReference>
<keyword evidence="5" id="KW-0788">Thiol protease</keyword>
<evidence type="ECO:0000256" key="4">
    <source>
        <dbReference type="ARBA" id="ARBA00022801"/>
    </source>
</evidence>
<comment type="caution">
    <text evidence="8">The sequence shown here is derived from an EMBL/GenBank/DDBJ whole genome shotgun (WGS) entry which is preliminary data.</text>
</comment>
<dbReference type="GO" id="GO:0006508">
    <property type="term" value="P:proteolysis"/>
    <property type="evidence" value="ECO:0007669"/>
    <property type="project" value="UniProtKB-KW"/>
</dbReference>
<organism evidence="8 9">
    <name type="scientific">Holothuria leucospilota</name>
    <name type="common">Black long sea cucumber</name>
    <name type="synonym">Mertensiothuria leucospilota</name>
    <dbReference type="NCBI Taxonomy" id="206669"/>
    <lineage>
        <taxon>Eukaryota</taxon>
        <taxon>Metazoa</taxon>
        <taxon>Echinodermata</taxon>
        <taxon>Eleutherozoa</taxon>
        <taxon>Echinozoa</taxon>
        <taxon>Holothuroidea</taxon>
        <taxon>Aspidochirotacea</taxon>
        <taxon>Aspidochirotida</taxon>
        <taxon>Holothuriidae</taxon>
        <taxon>Holothuria</taxon>
    </lineage>
</organism>
<evidence type="ECO:0000259" key="6">
    <source>
        <dbReference type="Pfam" id="PF07910"/>
    </source>
</evidence>
<sequence length="623" mass="70136">MAAPMEISFLDSCLKNFVSLKEDCLKTGQIQFGVLLSSTDGKEDNESVIVDIAAISSGTVNPIDDVLLDFQGAVTVNGVLCTCLTQVTMEEAKDIIAQFQKDRKLQDLDYKLEDFVFWDISSEDSTPSKANLIHFNTSANSLQPCDVTVKDAEDYLSTLIYLRLRGSIRVNFTYSSSDDFHEACENAFGAWRERLQSHQVTFRLDGTNLLFGFNERGPTISGSSAKTVADVMKHAQEDEGEGDVLSRKKKSGSKKDKLKEKVIDFNLLFKTGPPSKDENLKFIVPTVQYETFDQKVKSVSLNLPLAIHVPLSTDRRAVTISGHLQRGLLNQLRAMEVCIKNHYETHGVRNVTPYLFKIPSHCHLVTVVYPDGVSEDELESFRKELHVRHMLATDRPYFRRLNAFVFPQDRRDVYLTNTHEGLPPSGVEDGEVSIVQGTYSYHHYMQDQMNDNHWGCAYRSLQTLCSWFRHQGYTDVPIPTHKEIQQILVDVNDKPANFVGTKQWIGSIEVSTVLNQLLDVTSKIMFVSTGADLVSKGRELAHHFKTQGTPVMSGGGAMAHTILGVDFSSKTGELKFLVLDPHYTGEEDLKVIQDKGWCAWQGPDFWDQTVFYNLCLPQRPTLI</sequence>
<gene>
    <name evidence="8" type="ORF">HOLleu_30448</name>
</gene>
<name>A0A9Q1GYU4_HOLLE</name>
<proteinExistence type="inferred from homology"/>
<keyword evidence="3" id="KW-0833">Ubl conjugation pathway</keyword>
<evidence type="ECO:0000256" key="3">
    <source>
        <dbReference type="ARBA" id="ARBA00022786"/>
    </source>
</evidence>
<reference evidence="8" key="1">
    <citation type="submission" date="2021-10" db="EMBL/GenBank/DDBJ databases">
        <title>Tropical sea cucumber genome reveals ecological adaptation and Cuvierian tubules defense mechanism.</title>
        <authorList>
            <person name="Chen T."/>
        </authorList>
    </citation>
    <scope>NUCLEOTIDE SEQUENCE</scope>
    <source>
        <strain evidence="8">Nanhai2018</strain>
        <tissue evidence="8">Muscle</tissue>
    </source>
</reference>
<evidence type="ECO:0000259" key="7">
    <source>
        <dbReference type="Pfam" id="PF20908"/>
    </source>
</evidence>
<evidence type="ECO:0000256" key="2">
    <source>
        <dbReference type="ARBA" id="ARBA00022670"/>
    </source>
</evidence>
<keyword evidence="2 8" id="KW-0645">Protease</keyword>
<dbReference type="PANTHER" id="PTHR48153">
    <property type="entry name" value="UFM1-SPECIFIC PROTEASE 2"/>
    <property type="match status" value="1"/>
</dbReference>
<dbReference type="InterPro" id="IPR012462">
    <property type="entry name" value="UFSP1/2_DUB_cat"/>
</dbReference>
<dbReference type="GO" id="GO:0005783">
    <property type="term" value="C:endoplasmic reticulum"/>
    <property type="evidence" value="ECO:0007669"/>
    <property type="project" value="TreeGrafter"/>
</dbReference>
<evidence type="ECO:0000313" key="8">
    <source>
        <dbReference type="EMBL" id="KAJ8028259.1"/>
    </source>
</evidence>
<evidence type="ECO:0000313" key="9">
    <source>
        <dbReference type="Proteomes" id="UP001152320"/>
    </source>
</evidence>
<evidence type="ECO:0000256" key="1">
    <source>
        <dbReference type="ARBA" id="ARBA00008552"/>
    </source>
</evidence>
<dbReference type="FunFam" id="3.90.70.130:FF:000001">
    <property type="entry name" value="Probable Ufm1-specific protease 2"/>
    <property type="match status" value="1"/>
</dbReference>
<accession>A0A9Q1GYU4</accession>
<dbReference type="PANTHER" id="PTHR48153:SF2">
    <property type="entry name" value="UFM1-SPECIFIC PROTEASE 2"/>
    <property type="match status" value="1"/>
</dbReference>
<dbReference type="EMBL" id="JAIZAY010000015">
    <property type="protein sequence ID" value="KAJ8028259.1"/>
    <property type="molecule type" value="Genomic_DNA"/>
</dbReference>
<dbReference type="InterPro" id="IPR049387">
    <property type="entry name" value="UFSP2-like_2nd"/>
</dbReference>
<dbReference type="GO" id="GO:0071567">
    <property type="term" value="F:deUFMylase activity"/>
    <property type="evidence" value="ECO:0007669"/>
    <property type="project" value="TreeGrafter"/>
</dbReference>
<dbReference type="GO" id="GO:0005634">
    <property type="term" value="C:nucleus"/>
    <property type="evidence" value="ECO:0007669"/>
    <property type="project" value="TreeGrafter"/>
</dbReference>
<keyword evidence="9" id="KW-1185">Reference proteome</keyword>
<dbReference type="Gene3D" id="3.90.70.130">
    <property type="match status" value="1"/>
</dbReference>
<dbReference type="OrthoDB" id="417506at2759"/>
<keyword evidence="4" id="KW-0378">Hydrolase</keyword>
<dbReference type="Pfam" id="PF20908">
    <property type="entry name" value="UfSP2_N"/>
    <property type="match status" value="1"/>
</dbReference>